<sequence>MARIEALGLDYIKNPKPKNFSMATSIVCCAVGLLMLSSSIQLISPSKPLLS</sequence>
<keyword evidence="1" id="KW-1133">Transmembrane helix</keyword>
<evidence type="ECO:0000256" key="1">
    <source>
        <dbReference type="SAM" id="Phobius"/>
    </source>
</evidence>
<keyword evidence="3" id="KW-1185">Reference proteome</keyword>
<comment type="caution">
    <text evidence="2">The sequence shown here is derived from an EMBL/GenBank/DDBJ whole genome shotgun (WGS) entry which is preliminary data.</text>
</comment>
<feature type="transmembrane region" description="Helical" evidence="1">
    <location>
        <begin position="20"/>
        <end position="43"/>
    </location>
</feature>
<organism evidence="2 3">
    <name type="scientific">Senna tora</name>
    <dbReference type="NCBI Taxonomy" id="362788"/>
    <lineage>
        <taxon>Eukaryota</taxon>
        <taxon>Viridiplantae</taxon>
        <taxon>Streptophyta</taxon>
        <taxon>Embryophyta</taxon>
        <taxon>Tracheophyta</taxon>
        <taxon>Spermatophyta</taxon>
        <taxon>Magnoliopsida</taxon>
        <taxon>eudicotyledons</taxon>
        <taxon>Gunneridae</taxon>
        <taxon>Pentapetalae</taxon>
        <taxon>rosids</taxon>
        <taxon>fabids</taxon>
        <taxon>Fabales</taxon>
        <taxon>Fabaceae</taxon>
        <taxon>Caesalpinioideae</taxon>
        <taxon>Cassia clade</taxon>
        <taxon>Senna</taxon>
    </lineage>
</organism>
<gene>
    <name evidence="2" type="ORF">G2W53_027334</name>
</gene>
<name>A0A834TQN6_9FABA</name>
<accession>A0A834TQN6</accession>
<reference evidence="2" key="1">
    <citation type="submission" date="2020-09" db="EMBL/GenBank/DDBJ databases">
        <title>Genome-Enabled Discovery of Anthraquinone Biosynthesis in Senna tora.</title>
        <authorList>
            <person name="Kang S.-H."/>
            <person name="Pandey R.P."/>
            <person name="Lee C.-M."/>
            <person name="Sim J.-S."/>
            <person name="Jeong J.-T."/>
            <person name="Choi B.-S."/>
            <person name="Jung M."/>
            <person name="Ginzburg D."/>
            <person name="Zhao K."/>
            <person name="Won S.Y."/>
            <person name="Oh T.-J."/>
            <person name="Yu Y."/>
            <person name="Kim N.-H."/>
            <person name="Lee O.R."/>
            <person name="Lee T.-H."/>
            <person name="Bashyal P."/>
            <person name="Kim T.-S."/>
            <person name="Lee W.-H."/>
            <person name="Kawkins C."/>
            <person name="Kim C.-K."/>
            <person name="Kim J.S."/>
            <person name="Ahn B.O."/>
            <person name="Rhee S.Y."/>
            <person name="Sohng J.K."/>
        </authorList>
    </citation>
    <scope>NUCLEOTIDE SEQUENCE</scope>
    <source>
        <tissue evidence="2">Leaf</tissue>
    </source>
</reference>
<protein>
    <submittedName>
        <fullName evidence="2">Uncharacterized protein</fullName>
    </submittedName>
</protein>
<dbReference type="Proteomes" id="UP000634136">
    <property type="component" value="Unassembled WGS sequence"/>
</dbReference>
<dbReference type="AlphaFoldDB" id="A0A834TQN6"/>
<evidence type="ECO:0000313" key="3">
    <source>
        <dbReference type="Proteomes" id="UP000634136"/>
    </source>
</evidence>
<proteinExistence type="predicted"/>
<evidence type="ECO:0000313" key="2">
    <source>
        <dbReference type="EMBL" id="KAF7821879.1"/>
    </source>
</evidence>
<keyword evidence="1" id="KW-0472">Membrane</keyword>
<keyword evidence="1" id="KW-0812">Transmembrane</keyword>
<dbReference type="EMBL" id="JAAIUW010000008">
    <property type="protein sequence ID" value="KAF7821879.1"/>
    <property type="molecule type" value="Genomic_DNA"/>
</dbReference>